<proteinExistence type="predicted"/>
<gene>
    <name evidence="1" type="ORF">HPB52_017089</name>
</gene>
<comment type="caution">
    <text evidence="1">The sequence shown here is derived from an EMBL/GenBank/DDBJ whole genome shotgun (WGS) entry which is preliminary data.</text>
</comment>
<accession>A0A9D4QF07</accession>
<sequence>MCPSKPPQKVDGVHHLAWRGQGSFDSIQIVRIFRLLSCAGNKLHYLLITENFCCVSVRICVGNHEVIEVMICVHLVTPTKLFPTTGRWLFLLVLRACGARRSLAAHCQTL</sequence>
<dbReference type="Proteomes" id="UP000821837">
    <property type="component" value="Chromosome 10"/>
</dbReference>
<reference evidence="1" key="1">
    <citation type="journal article" date="2020" name="Cell">
        <title>Large-Scale Comparative Analyses of Tick Genomes Elucidate Their Genetic Diversity and Vector Capacities.</title>
        <authorList>
            <consortium name="Tick Genome and Microbiome Consortium (TIGMIC)"/>
            <person name="Jia N."/>
            <person name="Wang J."/>
            <person name="Shi W."/>
            <person name="Du L."/>
            <person name="Sun Y."/>
            <person name="Zhan W."/>
            <person name="Jiang J.F."/>
            <person name="Wang Q."/>
            <person name="Zhang B."/>
            <person name="Ji P."/>
            <person name="Bell-Sakyi L."/>
            <person name="Cui X.M."/>
            <person name="Yuan T.T."/>
            <person name="Jiang B.G."/>
            <person name="Yang W.F."/>
            <person name="Lam T.T."/>
            <person name="Chang Q.C."/>
            <person name="Ding S.J."/>
            <person name="Wang X.J."/>
            <person name="Zhu J.G."/>
            <person name="Ruan X.D."/>
            <person name="Zhao L."/>
            <person name="Wei J.T."/>
            <person name="Ye R.Z."/>
            <person name="Que T.C."/>
            <person name="Du C.H."/>
            <person name="Zhou Y.H."/>
            <person name="Cheng J.X."/>
            <person name="Dai P.F."/>
            <person name="Guo W.B."/>
            <person name="Han X.H."/>
            <person name="Huang E.J."/>
            <person name="Li L.F."/>
            <person name="Wei W."/>
            <person name="Gao Y.C."/>
            <person name="Liu J.Z."/>
            <person name="Shao H.Z."/>
            <person name="Wang X."/>
            <person name="Wang C.C."/>
            <person name="Yang T.C."/>
            <person name="Huo Q.B."/>
            <person name="Li W."/>
            <person name="Chen H.Y."/>
            <person name="Chen S.E."/>
            <person name="Zhou L.G."/>
            <person name="Ni X.B."/>
            <person name="Tian J.H."/>
            <person name="Sheng Y."/>
            <person name="Liu T."/>
            <person name="Pan Y.S."/>
            <person name="Xia L.Y."/>
            <person name="Li J."/>
            <person name="Zhao F."/>
            <person name="Cao W.C."/>
        </authorList>
    </citation>
    <scope>NUCLEOTIDE SEQUENCE</scope>
    <source>
        <strain evidence="1">Rsan-2018</strain>
    </source>
</reference>
<organism evidence="1 2">
    <name type="scientific">Rhipicephalus sanguineus</name>
    <name type="common">Brown dog tick</name>
    <name type="synonym">Ixodes sanguineus</name>
    <dbReference type="NCBI Taxonomy" id="34632"/>
    <lineage>
        <taxon>Eukaryota</taxon>
        <taxon>Metazoa</taxon>
        <taxon>Ecdysozoa</taxon>
        <taxon>Arthropoda</taxon>
        <taxon>Chelicerata</taxon>
        <taxon>Arachnida</taxon>
        <taxon>Acari</taxon>
        <taxon>Parasitiformes</taxon>
        <taxon>Ixodida</taxon>
        <taxon>Ixodoidea</taxon>
        <taxon>Ixodidae</taxon>
        <taxon>Rhipicephalinae</taxon>
        <taxon>Rhipicephalus</taxon>
        <taxon>Rhipicephalus</taxon>
    </lineage>
</organism>
<dbReference type="EMBL" id="JABSTV010001246">
    <property type="protein sequence ID" value="KAH7976642.1"/>
    <property type="molecule type" value="Genomic_DNA"/>
</dbReference>
<keyword evidence="2" id="KW-1185">Reference proteome</keyword>
<name>A0A9D4QF07_RHISA</name>
<evidence type="ECO:0000313" key="1">
    <source>
        <dbReference type="EMBL" id="KAH7976642.1"/>
    </source>
</evidence>
<dbReference type="AlphaFoldDB" id="A0A9D4QF07"/>
<evidence type="ECO:0000313" key="2">
    <source>
        <dbReference type="Proteomes" id="UP000821837"/>
    </source>
</evidence>
<protein>
    <submittedName>
        <fullName evidence="1">Uncharacterized protein</fullName>
    </submittedName>
</protein>
<reference evidence="1" key="2">
    <citation type="submission" date="2021-09" db="EMBL/GenBank/DDBJ databases">
        <authorList>
            <person name="Jia N."/>
            <person name="Wang J."/>
            <person name="Shi W."/>
            <person name="Du L."/>
            <person name="Sun Y."/>
            <person name="Zhan W."/>
            <person name="Jiang J."/>
            <person name="Wang Q."/>
            <person name="Zhang B."/>
            <person name="Ji P."/>
            <person name="Sakyi L.B."/>
            <person name="Cui X."/>
            <person name="Yuan T."/>
            <person name="Jiang B."/>
            <person name="Yang W."/>
            <person name="Lam T.T.-Y."/>
            <person name="Chang Q."/>
            <person name="Ding S."/>
            <person name="Wang X."/>
            <person name="Zhu J."/>
            <person name="Ruan X."/>
            <person name="Zhao L."/>
            <person name="Wei J."/>
            <person name="Que T."/>
            <person name="Du C."/>
            <person name="Cheng J."/>
            <person name="Dai P."/>
            <person name="Han X."/>
            <person name="Huang E."/>
            <person name="Gao Y."/>
            <person name="Liu J."/>
            <person name="Shao H."/>
            <person name="Ye R."/>
            <person name="Li L."/>
            <person name="Wei W."/>
            <person name="Wang X."/>
            <person name="Wang C."/>
            <person name="Huo Q."/>
            <person name="Li W."/>
            <person name="Guo W."/>
            <person name="Chen H."/>
            <person name="Chen S."/>
            <person name="Zhou L."/>
            <person name="Zhou L."/>
            <person name="Ni X."/>
            <person name="Tian J."/>
            <person name="Zhou Y."/>
            <person name="Sheng Y."/>
            <person name="Liu T."/>
            <person name="Pan Y."/>
            <person name="Xia L."/>
            <person name="Li J."/>
            <person name="Zhao F."/>
            <person name="Cao W."/>
        </authorList>
    </citation>
    <scope>NUCLEOTIDE SEQUENCE</scope>
    <source>
        <strain evidence="1">Rsan-2018</strain>
        <tissue evidence="1">Larvae</tissue>
    </source>
</reference>